<evidence type="ECO:0000256" key="1">
    <source>
        <dbReference type="SAM" id="MobiDB-lite"/>
    </source>
</evidence>
<dbReference type="EMBL" id="JBAHYK010001267">
    <property type="protein sequence ID" value="KAL0568748.1"/>
    <property type="molecule type" value="Genomic_DNA"/>
</dbReference>
<dbReference type="SUPFAM" id="SSF55797">
    <property type="entry name" value="PR-1-like"/>
    <property type="match status" value="1"/>
</dbReference>
<keyword evidence="5" id="KW-1185">Reference proteome</keyword>
<dbReference type="Pfam" id="PF00188">
    <property type="entry name" value="CAP"/>
    <property type="match status" value="1"/>
</dbReference>
<keyword evidence="2" id="KW-0732">Signal</keyword>
<dbReference type="Proteomes" id="UP001465976">
    <property type="component" value="Unassembled WGS sequence"/>
</dbReference>
<evidence type="ECO:0000259" key="3">
    <source>
        <dbReference type="SMART" id="SM00198"/>
    </source>
</evidence>
<dbReference type="Gene3D" id="3.40.33.10">
    <property type="entry name" value="CAP"/>
    <property type="match status" value="1"/>
</dbReference>
<dbReference type="InterPro" id="IPR001283">
    <property type="entry name" value="CRISP-related"/>
</dbReference>
<feature type="chain" id="PRO_5045162858" description="SCP domain-containing protein" evidence="2">
    <location>
        <begin position="20"/>
        <end position="244"/>
    </location>
</feature>
<evidence type="ECO:0000313" key="4">
    <source>
        <dbReference type="EMBL" id="KAL0568748.1"/>
    </source>
</evidence>
<feature type="region of interest" description="Disordered" evidence="1">
    <location>
        <begin position="73"/>
        <end position="111"/>
    </location>
</feature>
<dbReference type="SMART" id="SM00198">
    <property type="entry name" value="SCP"/>
    <property type="match status" value="1"/>
</dbReference>
<organism evidence="4 5">
    <name type="scientific">Marasmius crinis-equi</name>
    <dbReference type="NCBI Taxonomy" id="585013"/>
    <lineage>
        <taxon>Eukaryota</taxon>
        <taxon>Fungi</taxon>
        <taxon>Dikarya</taxon>
        <taxon>Basidiomycota</taxon>
        <taxon>Agaricomycotina</taxon>
        <taxon>Agaricomycetes</taxon>
        <taxon>Agaricomycetidae</taxon>
        <taxon>Agaricales</taxon>
        <taxon>Marasmiineae</taxon>
        <taxon>Marasmiaceae</taxon>
        <taxon>Marasmius</taxon>
    </lineage>
</organism>
<dbReference type="InterPro" id="IPR035940">
    <property type="entry name" value="CAP_sf"/>
</dbReference>
<feature type="signal peptide" evidence="2">
    <location>
        <begin position="1"/>
        <end position="19"/>
    </location>
</feature>
<protein>
    <recommendedName>
        <fullName evidence="3">SCP domain-containing protein</fullName>
    </recommendedName>
</protein>
<evidence type="ECO:0000313" key="5">
    <source>
        <dbReference type="Proteomes" id="UP001465976"/>
    </source>
</evidence>
<sequence>MNLIFSFLILAIAIPNAFGNPGARSQHRRQWKRMVKVDVEPQHDLVARCNGLECVGGGNFHWSTTWSTAWTSTFSHNSPAQTQAPPASSTPPSSNNGQAYSGGGGTSDADQDRYLKLHNDLRNQHGAGPLQWNNTLETAAQDWANRCVFEHSHGAIGPFGENLSTGTGDMSIEAAVKMWIDEAGQYNPNNPQYSHFTQMVWKGSTQVGCAVADGCHGIFDSSYGAAKLYVCEYYPAGNVIGQFL</sequence>
<accession>A0ABR3F0T7</accession>
<dbReference type="PANTHER" id="PTHR10334">
    <property type="entry name" value="CYSTEINE-RICH SECRETORY PROTEIN-RELATED"/>
    <property type="match status" value="1"/>
</dbReference>
<comment type="caution">
    <text evidence="4">The sequence shown here is derived from an EMBL/GenBank/DDBJ whole genome shotgun (WGS) entry which is preliminary data.</text>
</comment>
<evidence type="ECO:0000256" key="2">
    <source>
        <dbReference type="SAM" id="SignalP"/>
    </source>
</evidence>
<feature type="compositionally biased region" description="Low complexity" evidence="1">
    <location>
        <begin position="73"/>
        <end position="94"/>
    </location>
</feature>
<reference evidence="4 5" key="1">
    <citation type="submission" date="2024-02" db="EMBL/GenBank/DDBJ databases">
        <title>A draft genome for the cacao thread blight pathogen Marasmius crinis-equi.</title>
        <authorList>
            <person name="Cohen S.P."/>
            <person name="Baruah I.K."/>
            <person name="Amoako-Attah I."/>
            <person name="Bukari Y."/>
            <person name="Meinhardt L.W."/>
            <person name="Bailey B.A."/>
        </authorList>
    </citation>
    <scope>NUCLEOTIDE SEQUENCE [LARGE SCALE GENOMIC DNA]</scope>
    <source>
        <strain evidence="4 5">GH-76</strain>
    </source>
</reference>
<feature type="domain" description="SCP" evidence="3">
    <location>
        <begin position="109"/>
        <end position="241"/>
    </location>
</feature>
<dbReference type="PRINTS" id="PR00837">
    <property type="entry name" value="V5TPXLIKE"/>
</dbReference>
<dbReference type="InterPro" id="IPR014044">
    <property type="entry name" value="CAP_dom"/>
</dbReference>
<gene>
    <name evidence="4" type="ORF">V5O48_013236</name>
</gene>
<name>A0ABR3F0T7_9AGAR</name>
<proteinExistence type="predicted"/>